<evidence type="ECO:0000256" key="1">
    <source>
        <dbReference type="ARBA" id="ARBA00005690"/>
    </source>
</evidence>
<dbReference type="STRING" id="4540.A0A3L6SSS8"/>
<dbReference type="InterPro" id="IPR012340">
    <property type="entry name" value="NA-bd_OB-fold"/>
</dbReference>
<sequence length="424" mass="44293">MKIQCKPRAAAWAAYLSYCRPACGACAGGLPLPGSRVAAATGGAGAGARGPAARQPPGGGGGGGAGEGAVGGWRRGTGEGRRRGSCGVARAAAPGGVDGEGVGGRQRWARPQEPGRGTAQPGHSGEAATTGAGGEMARRRRKVIVVIQLEILQAECALIGSPTICEANATQLNGVSCSSSLGNEPCFIQGAQAQQAVNISSCYPGQGWLDSSLPPRADHALSNLPFGGCYGFMPAQNTVAAKMQQLSLNNDHQNQKFDVAMTSQAFGSPGNACGSPLTPSCLLSPPISMDRTHVPSNESPLRITPINALSPYQARWKIKARVTAKSDLRHFINAKGPGKVFSFDLLDAEGGEIRATCFNLQAEQYFDQIEVDKVYLISEGSLKPAQKKFNPLNNDNEIFVDHRTSIEICSSGDGSIPKLRYDFQ</sequence>
<dbReference type="EMBL" id="PQIB02000003">
    <property type="protein sequence ID" value="RLN27497.1"/>
    <property type="molecule type" value="Genomic_DNA"/>
</dbReference>
<gene>
    <name evidence="8" type="ORF">C2845_PM05G10270</name>
</gene>
<evidence type="ECO:0000313" key="9">
    <source>
        <dbReference type="Proteomes" id="UP000275267"/>
    </source>
</evidence>
<dbReference type="FunFam" id="2.40.50.140:FF:000041">
    <property type="entry name" value="Replication protein A subunit"/>
    <property type="match status" value="1"/>
</dbReference>
<name>A0A3L6SSS8_PANMI</name>
<evidence type="ECO:0000256" key="6">
    <source>
        <dbReference type="SAM" id="MobiDB-lite"/>
    </source>
</evidence>
<dbReference type="Proteomes" id="UP000275267">
    <property type="component" value="Unassembled WGS sequence"/>
</dbReference>
<dbReference type="GO" id="GO:0003677">
    <property type="term" value="F:DNA binding"/>
    <property type="evidence" value="ECO:0007669"/>
    <property type="project" value="UniProtKB-KW"/>
</dbReference>
<dbReference type="GO" id="GO:0008270">
    <property type="term" value="F:zinc ion binding"/>
    <property type="evidence" value="ECO:0007669"/>
    <property type="project" value="UniProtKB-KW"/>
</dbReference>
<dbReference type="InterPro" id="IPR004365">
    <property type="entry name" value="NA-bd_OB_tRNA"/>
</dbReference>
<accession>A0A3L6SSS8</accession>
<feature type="domain" description="OB" evidence="7">
    <location>
        <begin position="316"/>
        <end position="395"/>
    </location>
</feature>
<keyword evidence="9" id="KW-1185">Reference proteome</keyword>
<protein>
    <submittedName>
        <fullName evidence="8">Replication protein A 70 kDa DNA-binding subunit C-like</fullName>
    </submittedName>
</protein>
<dbReference type="PANTHER" id="PTHR47165:SF4">
    <property type="entry name" value="OS03G0429900 PROTEIN"/>
    <property type="match status" value="1"/>
</dbReference>
<dbReference type="OrthoDB" id="692221at2759"/>
<proteinExistence type="inferred from homology"/>
<feature type="region of interest" description="Disordered" evidence="6">
    <location>
        <begin position="40"/>
        <end position="135"/>
    </location>
</feature>
<feature type="compositionally biased region" description="Gly residues" evidence="6">
    <location>
        <begin position="57"/>
        <end position="75"/>
    </location>
</feature>
<dbReference type="CDD" id="cd04474">
    <property type="entry name" value="RPA1_DBD_A"/>
    <property type="match status" value="1"/>
</dbReference>
<comment type="caution">
    <text evidence="8">The sequence shown here is derived from an EMBL/GenBank/DDBJ whole genome shotgun (WGS) entry which is preliminary data.</text>
</comment>
<comment type="similarity">
    <text evidence="1">Belongs to the replication factor A protein 1 family.</text>
</comment>
<dbReference type="AlphaFoldDB" id="A0A3L6SSS8"/>
<evidence type="ECO:0000256" key="2">
    <source>
        <dbReference type="ARBA" id="ARBA00022723"/>
    </source>
</evidence>
<keyword evidence="3" id="KW-0863">Zinc-finger</keyword>
<dbReference type="Gene3D" id="2.40.50.140">
    <property type="entry name" value="Nucleic acid-binding proteins"/>
    <property type="match status" value="1"/>
</dbReference>
<dbReference type="Pfam" id="PF01336">
    <property type="entry name" value="tRNA_anti-codon"/>
    <property type="match status" value="1"/>
</dbReference>
<reference evidence="9" key="1">
    <citation type="journal article" date="2019" name="Nat. Commun.">
        <title>The genome of broomcorn millet.</title>
        <authorList>
            <person name="Zou C."/>
            <person name="Miki D."/>
            <person name="Li D."/>
            <person name="Tang Q."/>
            <person name="Xiao L."/>
            <person name="Rajput S."/>
            <person name="Deng P."/>
            <person name="Jia W."/>
            <person name="Huang R."/>
            <person name="Zhang M."/>
            <person name="Sun Y."/>
            <person name="Hu J."/>
            <person name="Fu X."/>
            <person name="Schnable P.S."/>
            <person name="Li F."/>
            <person name="Zhang H."/>
            <person name="Feng B."/>
            <person name="Zhu X."/>
            <person name="Liu R."/>
            <person name="Schnable J.C."/>
            <person name="Zhu J.-K."/>
            <person name="Zhang H."/>
        </authorList>
    </citation>
    <scope>NUCLEOTIDE SEQUENCE [LARGE SCALE GENOMIC DNA]</scope>
</reference>
<dbReference type="SUPFAM" id="SSF50249">
    <property type="entry name" value="Nucleic acid-binding proteins"/>
    <property type="match status" value="1"/>
</dbReference>
<organism evidence="8 9">
    <name type="scientific">Panicum miliaceum</name>
    <name type="common">Proso millet</name>
    <name type="synonym">Broomcorn millet</name>
    <dbReference type="NCBI Taxonomy" id="4540"/>
    <lineage>
        <taxon>Eukaryota</taxon>
        <taxon>Viridiplantae</taxon>
        <taxon>Streptophyta</taxon>
        <taxon>Embryophyta</taxon>
        <taxon>Tracheophyta</taxon>
        <taxon>Spermatophyta</taxon>
        <taxon>Magnoliopsida</taxon>
        <taxon>Liliopsida</taxon>
        <taxon>Poales</taxon>
        <taxon>Poaceae</taxon>
        <taxon>PACMAD clade</taxon>
        <taxon>Panicoideae</taxon>
        <taxon>Panicodae</taxon>
        <taxon>Paniceae</taxon>
        <taxon>Panicinae</taxon>
        <taxon>Panicum</taxon>
        <taxon>Panicum sect. Panicum</taxon>
    </lineage>
</organism>
<dbReference type="PANTHER" id="PTHR47165">
    <property type="entry name" value="OS03G0429900 PROTEIN"/>
    <property type="match status" value="1"/>
</dbReference>
<evidence type="ECO:0000256" key="4">
    <source>
        <dbReference type="ARBA" id="ARBA00022833"/>
    </source>
</evidence>
<evidence type="ECO:0000256" key="3">
    <source>
        <dbReference type="ARBA" id="ARBA00022771"/>
    </source>
</evidence>
<keyword evidence="4" id="KW-0862">Zinc</keyword>
<keyword evidence="2" id="KW-0479">Metal-binding</keyword>
<evidence type="ECO:0000313" key="8">
    <source>
        <dbReference type="EMBL" id="RLN27497.1"/>
    </source>
</evidence>
<evidence type="ECO:0000256" key="5">
    <source>
        <dbReference type="ARBA" id="ARBA00023125"/>
    </source>
</evidence>
<evidence type="ECO:0000259" key="7">
    <source>
        <dbReference type="Pfam" id="PF01336"/>
    </source>
</evidence>
<keyword evidence="5" id="KW-0238">DNA-binding</keyword>